<dbReference type="AlphaFoldDB" id="A0AAC8QEZ3"/>
<evidence type="ECO:0000313" key="2">
    <source>
        <dbReference type="EMBL" id="AKJ05901.1"/>
    </source>
</evidence>
<proteinExistence type="predicted"/>
<name>A0AAC8QEZ3_9BACT</name>
<dbReference type="KEGG" id="age:AA314_07527"/>
<evidence type="ECO:0000256" key="1">
    <source>
        <dbReference type="SAM" id="MobiDB-lite"/>
    </source>
</evidence>
<sequence>MPDIARRVGGMGRGMTRAGRGDCIGSRTRGRGWRGRPGASPVRQRRRRRFEACGSPQPVLLG</sequence>
<evidence type="ECO:0000313" key="3">
    <source>
        <dbReference type="Proteomes" id="UP000035579"/>
    </source>
</evidence>
<accession>A0AAC8QEZ3</accession>
<dbReference type="Proteomes" id="UP000035579">
    <property type="component" value="Chromosome"/>
</dbReference>
<feature type="region of interest" description="Disordered" evidence="1">
    <location>
        <begin position="1"/>
        <end position="62"/>
    </location>
</feature>
<organism evidence="2 3">
    <name type="scientific">Archangium gephyra</name>
    <dbReference type="NCBI Taxonomy" id="48"/>
    <lineage>
        <taxon>Bacteria</taxon>
        <taxon>Pseudomonadati</taxon>
        <taxon>Myxococcota</taxon>
        <taxon>Myxococcia</taxon>
        <taxon>Myxococcales</taxon>
        <taxon>Cystobacterineae</taxon>
        <taxon>Archangiaceae</taxon>
        <taxon>Archangium</taxon>
    </lineage>
</organism>
<gene>
    <name evidence="2" type="ORF">AA314_07527</name>
</gene>
<dbReference type="EMBL" id="CP011509">
    <property type="protein sequence ID" value="AKJ05901.1"/>
    <property type="molecule type" value="Genomic_DNA"/>
</dbReference>
<reference evidence="2 3" key="1">
    <citation type="submission" date="2015-05" db="EMBL/GenBank/DDBJ databases">
        <title>Genome assembly of Archangium gephyra DSM 2261.</title>
        <authorList>
            <person name="Sharma G."/>
            <person name="Subramanian S."/>
        </authorList>
    </citation>
    <scope>NUCLEOTIDE SEQUENCE [LARGE SCALE GENOMIC DNA]</scope>
    <source>
        <strain evidence="2 3">DSM 2261</strain>
    </source>
</reference>
<protein>
    <submittedName>
        <fullName evidence="2">Uncharacterized protein</fullName>
    </submittedName>
</protein>